<dbReference type="OrthoDB" id="2120024at2759"/>
<protein>
    <submittedName>
        <fullName evidence="3">Uncharacterized protein</fullName>
    </submittedName>
</protein>
<reference evidence="3" key="1">
    <citation type="journal article" date="2020" name="Stud. Mycol.">
        <title>101 Dothideomycetes genomes: a test case for predicting lifestyles and emergence of pathogens.</title>
        <authorList>
            <person name="Haridas S."/>
            <person name="Albert R."/>
            <person name="Binder M."/>
            <person name="Bloem J."/>
            <person name="Labutti K."/>
            <person name="Salamov A."/>
            <person name="Andreopoulos B."/>
            <person name="Baker S."/>
            <person name="Barry K."/>
            <person name="Bills G."/>
            <person name="Bluhm B."/>
            <person name="Cannon C."/>
            <person name="Castanera R."/>
            <person name="Culley D."/>
            <person name="Daum C."/>
            <person name="Ezra D."/>
            <person name="Gonzalez J."/>
            <person name="Henrissat B."/>
            <person name="Kuo A."/>
            <person name="Liang C."/>
            <person name="Lipzen A."/>
            <person name="Lutzoni F."/>
            <person name="Magnuson J."/>
            <person name="Mondo S."/>
            <person name="Nolan M."/>
            <person name="Ohm R."/>
            <person name="Pangilinan J."/>
            <person name="Park H.-J."/>
            <person name="Ramirez L."/>
            <person name="Alfaro M."/>
            <person name="Sun H."/>
            <person name="Tritt A."/>
            <person name="Yoshinaga Y."/>
            <person name="Zwiers L.-H."/>
            <person name="Turgeon B."/>
            <person name="Goodwin S."/>
            <person name="Spatafora J."/>
            <person name="Crous P."/>
            <person name="Grigoriev I."/>
        </authorList>
    </citation>
    <scope>NUCLEOTIDE SEQUENCE</scope>
    <source>
        <strain evidence="3">CBS 119687</strain>
    </source>
</reference>
<accession>A0A6A6APT2</accession>
<gene>
    <name evidence="3" type="ORF">P153DRAFT_362961</name>
</gene>
<dbReference type="GeneID" id="54407696"/>
<feature type="coiled-coil region" evidence="1">
    <location>
        <begin position="93"/>
        <end position="127"/>
    </location>
</feature>
<proteinExistence type="predicted"/>
<evidence type="ECO:0000313" key="4">
    <source>
        <dbReference type="Proteomes" id="UP000799771"/>
    </source>
</evidence>
<dbReference type="RefSeq" id="XP_033528316.1">
    <property type="nucleotide sequence ID" value="XM_033667264.1"/>
</dbReference>
<organism evidence="3 4">
    <name type="scientific">Dothidotthia symphoricarpi CBS 119687</name>
    <dbReference type="NCBI Taxonomy" id="1392245"/>
    <lineage>
        <taxon>Eukaryota</taxon>
        <taxon>Fungi</taxon>
        <taxon>Dikarya</taxon>
        <taxon>Ascomycota</taxon>
        <taxon>Pezizomycotina</taxon>
        <taxon>Dothideomycetes</taxon>
        <taxon>Pleosporomycetidae</taxon>
        <taxon>Pleosporales</taxon>
        <taxon>Dothidotthiaceae</taxon>
        <taxon>Dothidotthia</taxon>
    </lineage>
</organism>
<sequence>MNNVRAIASTASRRSLAPRIGQVARRTRTYATEREAQSAPAHPPTSPPNPSYDAQPKEPSKSGAFYKSFGSPMLKCFLGALFTYQIAYYGWMKLEAIEEKHELRMEIRDLQRELGDALRQQKLAAQETIDGAVEAVGEVRDRVVAGVGEVADSVKEGAEEATKATDAVRRVAKGGWWP</sequence>
<dbReference type="EMBL" id="ML977498">
    <property type="protein sequence ID" value="KAF2133929.1"/>
    <property type="molecule type" value="Genomic_DNA"/>
</dbReference>
<feature type="compositionally biased region" description="Pro residues" evidence="2">
    <location>
        <begin position="41"/>
        <end position="50"/>
    </location>
</feature>
<dbReference type="Proteomes" id="UP000799771">
    <property type="component" value="Unassembled WGS sequence"/>
</dbReference>
<name>A0A6A6APT2_9PLEO</name>
<keyword evidence="1" id="KW-0175">Coiled coil</keyword>
<evidence type="ECO:0000313" key="3">
    <source>
        <dbReference type="EMBL" id="KAF2133929.1"/>
    </source>
</evidence>
<feature type="compositionally biased region" description="Polar residues" evidence="2">
    <location>
        <begin position="1"/>
        <end position="13"/>
    </location>
</feature>
<feature type="region of interest" description="Disordered" evidence="2">
    <location>
        <begin position="1"/>
        <end position="63"/>
    </location>
</feature>
<keyword evidence="4" id="KW-1185">Reference proteome</keyword>
<dbReference type="AlphaFoldDB" id="A0A6A6APT2"/>
<evidence type="ECO:0000256" key="1">
    <source>
        <dbReference type="SAM" id="Coils"/>
    </source>
</evidence>
<evidence type="ECO:0000256" key="2">
    <source>
        <dbReference type="SAM" id="MobiDB-lite"/>
    </source>
</evidence>